<dbReference type="EMBL" id="LVHF01000030">
    <property type="protein sequence ID" value="OAN12678.1"/>
    <property type="molecule type" value="Genomic_DNA"/>
</dbReference>
<gene>
    <name evidence="2" type="ORF">A3K86_17370</name>
</gene>
<dbReference type="Proteomes" id="UP000078503">
    <property type="component" value="Unassembled WGS sequence"/>
</dbReference>
<evidence type="ECO:0000313" key="2">
    <source>
        <dbReference type="EMBL" id="OAN12678.1"/>
    </source>
</evidence>
<dbReference type="RefSeq" id="WP_068334197.1">
    <property type="nucleotide sequence ID" value="NZ_LVHF01000030.1"/>
</dbReference>
<keyword evidence="3" id="KW-1185">Reference proteome</keyword>
<feature type="transmembrane region" description="Helical" evidence="1">
    <location>
        <begin position="30"/>
        <end position="47"/>
    </location>
</feature>
<protein>
    <submittedName>
        <fullName evidence="2">Uncharacterized protein</fullName>
    </submittedName>
</protein>
<keyword evidence="1" id="KW-1133">Transmembrane helix</keyword>
<dbReference type="OrthoDB" id="5828194at2"/>
<dbReference type="AlphaFoldDB" id="A0A178K5S1"/>
<comment type="caution">
    <text evidence="2">The sequence shown here is derived from an EMBL/GenBank/DDBJ whole genome shotgun (WGS) entry which is preliminary data.</text>
</comment>
<evidence type="ECO:0000313" key="3">
    <source>
        <dbReference type="Proteomes" id="UP000078503"/>
    </source>
</evidence>
<keyword evidence="1" id="KW-0812">Transmembrane</keyword>
<dbReference type="STRING" id="858640.A3K86_17370"/>
<reference evidence="2 3" key="1">
    <citation type="submission" date="2016-03" db="EMBL/GenBank/DDBJ databases">
        <title>Photobacterium proteolyticum sp. nov. a protease producing bacterium isolated from ocean sediments of Laizhou Bay.</title>
        <authorList>
            <person name="Li Y."/>
        </authorList>
    </citation>
    <scope>NUCLEOTIDE SEQUENCE [LARGE SCALE GENOMIC DNA]</scope>
    <source>
        <strain evidence="2 3">R-40508</strain>
    </source>
</reference>
<feature type="transmembrane region" description="Helical" evidence="1">
    <location>
        <begin position="7"/>
        <end position="24"/>
    </location>
</feature>
<proteinExistence type="predicted"/>
<accession>A0A178K5S1</accession>
<sequence>MLTHLDRLTIYSVLCFITFCSLVLRGPDNASLFALGGVIASALGLWFELMHTSDSDMEEEKLK</sequence>
<keyword evidence="1" id="KW-0472">Membrane</keyword>
<name>A0A178K5S1_9GAMM</name>
<evidence type="ECO:0000256" key="1">
    <source>
        <dbReference type="SAM" id="Phobius"/>
    </source>
</evidence>
<organism evidence="2 3">
    <name type="scientific">Photobacterium jeanii</name>
    <dbReference type="NCBI Taxonomy" id="858640"/>
    <lineage>
        <taxon>Bacteria</taxon>
        <taxon>Pseudomonadati</taxon>
        <taxon>Pseudomonadota</taxon>
        <taxon>Gammaproteobacteria</taxon>
        <taxon>Vibrionales</taxon>
        <taxon>Vibrionaceae</taxon>
        <taxon>Photobacterium</taxon>
    </lineage>
</organism>